<reference evidence="1 2" key="1">
    <citation type="journal article" date="2020" name="Microorganisms">
        <title>Osmotic Adaptation and Compatible Solute Biosynthesis of Phototrophic Bacteria as Revealed from Genome Analyses.</title>
        <authorList>
            <person name="Imhoff J.F."/>
            <person name="Rahn T."/>
            <person name="Kunzel S."/>
            <person name="Keller A."/>
            <person name="Neulinger S.C."/>
        </authorList>
    </citation>
    <scope>NUCLEOTIDE SEQUENCE [LARGE SCALE GENOMIC DNA]</scope>
    <source>
        <strain evidence="1 2">DSM 9895</strain>
    </source>
</reference>
<proteinExistence type="predicted"/>
<dbReference type="RefSeq" id="WP_200339769.1">
    <property type="nucleotide sequence ID" value="NZ_NRRL01000009.1"/>
</dbReference>
<protein>
    <recommendedName>
        <fullName evidence="3">Hedgehog/Intein (Hint) domain-containing protein</fullName>
    </recommendedName>
</protein>
<evidence type="ECO:0000313" key="1">
    <source>
        <dbReference type="EMBL" id="MBK1667609.1"/>
    </source>
</evidence>
<name>A0ABS1DCI6_9PROT</name>
<organism evidence="1 2">
    <name type="scientific">Rhodovibrio sodomensis</name>
    <dbReference type="NCBI Taxonomy" id="1088"/>
    <lineage>
        <taxon>Bacteria</taxon>
        <taxon>Pseudomonadati</taxon>
        <taxon>Pseudomonadota</taxon>
        <taxon>Alphaproteobacteria</taxon>
        <taxon>Rhodospirillales</taxon>
        <taxon>Rhodovibrionaceae</taxon>
        <taxon>Rhodovibrio</taxon>
    </lineage>
</organism>
<evidence type="ECO:0000313" key="2">
    <source>
        <dbReference type="Proteomes" id="UP001296873"/>
    </source>
</evidence>
<keyword evidence="2" id="KW-1185">Reference proteome</keyword>
<dbReference type="Proteomes" id="UP001296873">
    <property type="component" value="Unassembled WGS sequence"/>
</dbReference>
<comment type="caution">
    <text evidence="1">The sequence shown here is derived from an EMBL/GenBank/DDBJ whole genome shotgun (WGS) entry which is preliminary data.</text>
</comment>
<gene>
    <name evidence="1" type="ORF">CKO28_06125</name>
</gene>
<sequence>MPSDTLERKLPSKRALRVSRAKPIPNRRIEVNTRVGRDGRAEVQIAGCEMDMAAFGEDALVYLEASRARTSSFERIELGSADRFQAPTGWIRLGEFESDVDVRFRFLVMNNSTYRILAAADGIRIRSDAEGERNSGNLITLRRDPNMGEELLRAEVHPCNGALIFVNARIPDLDRRLNADAVFYAAVMHGALLQIVTDVVLRGEELQIDPEITEQWRKLLAECGVDASECEEFVSGERGLETREVRDWIETAAGRVISRGRFVSTALHAASKQKEAAE</sequence>
<dbReference type="EMBL" id="NRRL01000009">
    <property type="protein sequence ID" value="MBK1667609.1"/>
    <property type="molecule type" value="Genomic_DNA"/>
</dbReference>
<accession>A0ABS1DCI6</accession>
<evidence type="ECO:0008006" key="3">
    <source>
        <dbReference type="Google" id="ProtNLM"/>
    </source>
</evidence>